<dbReference type="PROSITE" id="PS50801">
    <property type="entry name" value="STAS"/>
    <property type="match status" value="1"/>
</dbReference>
<evidence type="ECO:0000259" key="1">
    <source>
        <dbReference type="PROSITE" id="PS50801"/>
    </source>
</evidence>
<organism evidence="2 3">
    <name type="scientific">Hyunsoonleella pacifica</name>
    <dbReference type="NCBI Taxonomy" id="1080224"/>
    <lineage>
        <taxon>Bacteria</taxon>
        <taxon>Pseudomonadati</taxon>
        <taxon>Bacteroidota</taxon>
        <taxon>Flavobacteriia</taxon>
        <taxon>Flavobacteriales</taxon>
        <taxon>Flavobacteriaceae</taxon>
    </lineage>
</organism>
<gene>
    <name evidence="2" type="ORF">EYD46_03955</name>
</gene>
<sequence length="101" mass="12045">MNFRIINNKGVYELHGHFIEEHTYNVANYFNTLLDKYYEIVICLNGVKQIDKTALNVMRFIQNKAKRRSKTVFVLGKDNKKIKDKFKKANLTNIFRNDYHS</sequence>
<feature type="domain" description="STAS" evidence="1">
    <location>
        <begin position="1"/>
        <end position="101"/>
    </location>
</feature>
<evidence type="ECO:0000313" key="2">
    <source>
        <dbReference type="EMBL" id="TBN17478.1"/>
    </source>
</evidence>
<accession>A0A4V2JB60</accession>
<dbReference type="Gene3D" id="3.30.750.24">
    <property type="entry name" value="STAS domain"/>
    <property type="match status" value="1"/>
</dbReference>
<dbReference type="AlphaFoldDB" id="A0A4V2JB60"/>
<dbReference type="SUPFAM" id="SSF52091">
    <property type="entry name" value="SpoIIaa-like"/>
    <property type="match status" value="1"/>
</dbReference>
<reference evidence="2 3" key="1">
    <citation type="journal article" date="2015" name="Int. J. Syst. Evol. Microbiol.">
        <title>Hyunsoonleella pacifica sp. nov., isolated from seawater of South Pacific Gyre.</title>
        <authorList>
            <person name="Gao X."/>
            <person name="Zhang Z."/>
            <person name="Dai X."/>
            <person name="Zhang X.H."/>
        </authorList>
    </citation>
    <scope>NUCLEOTIDE SEQUENCE [LARGE SCALE GENOMIC DNA]</scope>
    <source>
        <strain evidence="2 3">SW033</strain>
    </source>
</reference>
<protein>
    <recommendedName>
        <fullName evidence="1">STAS domain-containing protein</fullName>
    </recommendedName>
</protein>
<dbReference type="InterPro" id="IPR036513">
    <property type="entry name" value="STAS_dom_sf"/>
</dbReference>
<proteinExistence type="predicted"/>
<dbReference type="RefSeq" id="WP_130935770.1">
    <property type="nucleotide sequence ID" value="NZ_BMEE01000001.1"/>
</dbReference>
<evidence type="ECO:0000313" key="3">
    <source>
        <dbReference type="Proteomes" id="UP000292372"/>
    </source>
</evidence>
<dbReference type="InterPro" id="IPR002645">
    <property type="entry name" value="STAS_dom"/>
</dbReference>
<comment type="caution">
    <text evidence="2">The sequence shown here is derived from an EMBL/GenBank/DDBJ whole genome shotgun (WGS) entry which is preliminary data.</text>
</comment>
<keyword evidence="3" id="KW-1185">Reference proteome</keyword>
<dbReference type="OrthoDB" id="1163458at2"/>
<dbReference type="EMBL" id="SIRS01000002">
    <property type="protein sequence ID" value="TBN17478.1"/>
    <property type="molecule type" value="Genomic_DNA"/>
</dbReference>
<dbReference type="Proteomes" id="UP000292372">
    <property type="component" value="Unassembled WGS sequence"/>
</dbReference>
<name>A0A4V2JB60_9FLAO</name>